<dbReference type="HOGENOM" id="CLU_1876286_0_0_1"/>
<organism evidence="1 2">
    <name type="scientific">Pleurotus ostreatus (strain PC15)</name>
    <name type="common">Oyster mushroom</name>
    <dbReference type="NCBI Taxonomy" id="1137138"/>
    <lineage>
        <taxon>Eukaryota</taxon>
        <taxon>Fungi</taxon>
        <taxon>Dikarya</taxon>
        <taxon>Basidiomycota</taxon>
        <taxon>Agaricomycotina</taxon>
        <taxon>Agaricomycetes</taxon>
        <taxon>Agaricomycetidae</taxon>
        <taxon>Agaricales</taxon>
        <taxon>Pleurotineae</taxon>
        <taxon>Pleurotaceae</taxon>
        <taxon>Pleurotus</taxon>
    </lineage>
</organism>
<dbReference type="VEuPathDB" id="FungiDB:PLEOSDRAFT_1088236"/>
<dbReference type="EMBL" id="KL198005">
    <property type="protein sequence ID" value="KDQ32193.1"/>
    <property type="molecule type" value="Genomic_DNA"/>
</dbReference>
<protein>
    <submittedName>
        <fullName evidence="1">Uncharacterized protein</fullName>
    </submittedName>
</protein>
<evidence type="ECO:0000313" key="1">
    <source>
        <dbReference type="EMBL" id="KDQ32193.1"/>
    </source>
</evidence>
<name>A0A067NVU6_PLEO1</name>
<sequence length="136" mass="15380">MPKPRKFYYYSSRHTSGPASMSPREYLRAYTARITYPTCLSTQLESSKGSDIVLLSEQLAIGQTPPTSYHQGLYLAGICILQGTVPSHRNLDTRSRDQQDLLHANERGRKVGRGVRPVVAIRYIFGSNWLSSFRTE</sequence>
<proteinExistence type="predicted"/>
<dbReference type="AlphaFoldDB" id="A0A067NVU6"/>
<dbReference type="Proteomes" id="UP000027073">
    <property type="component" value="Unassembled WGS sequence"/>
</dbReference>
<accession>A0A067NVU6</accession>
<evidence type="ECO:0000313" key="2">
    <source>
        <dbReference type="Proteomes" id="UP000027073"/>
    </source>
</evidence>
<dbReference type="InParanoid" id="A0A067NVU6"/>
<reference evidence="2" key="1">
    <citation type="journal article" date="2014" name="Proc. Natl. Acad. Sci. U.S.A.">
        <title>Extensive sampling of basidiomycete genomes demonstrates inadequacy of the white-rot/brown-rot paradigm for wood decay fungi.</title>
        <authorList>
            <person name="Riley R."/>
            <person name="Salamov A.A."/>
            <person name="Brown D.W."/>
            <person name="Nagy L.G."/>
            <person name="Floudas D."/>
            <person name="Held B.W."/>
            <person name="Levasseur A."/>
            <person name="Lombard V."/>
            <person name="Morin E."/>
            <person name="Otillar R."/>
            <person name="Lindquist E.A."/>
            <person name="Sun H."/>
            <person name="LaButti K.M."/>
            <person name="Schmutz J."/>
            <person name="Jabbour D."/>
            <person name="Luo H."/>
            <person name="Baker S.E."/>
            <person name="Pisabarro A.G."/>
            <person name="Walton J.D."/>
            <person name="Blanchette R.A."/>
            <person name="Henrissat B."/>
            <person name="Martin F."/>
            <person name="Cullen D."/>
            <person name="Hibbett D.S."/>
            <person name="Grigoriev I.V."/>
        </authorList>
    </citation>
    <scope>NUCLEOTIDE SEQUENCE [LARGE SCALE GENOMIC DNA]</scope>
    <source>
        <strain evidence="2">PC15</strain>
    </source>
</reference>
<gene>
    <name evidence="1" type="ORF">PLEOSDRAFT_1088236</name>
</gene>